<dbReference type="PANTHER" id="PTHR11537:SF254">
    <property type="entry name" value="POTASSIUM VOLTAGE-GATED CHANNEL PROTEIN SHAB"/>
    <property type="match status" value="1"/>
</dbReference>
<dbReference type="PANTHER" id="PTHR11537">
    <property type="entry name" value="VOLTAGE-GATED POTASSIUM CHANNEL"/>
    <property type="match status" value="1"/>
</dbReference>
<evidence type="ECO:0000256" key="1">
    <source>
        <dbReference type="ARBA" id="ARBA00004141"/>
    </source>
</evidence>
<dbReference type="PRINTS" id="PR00169">
    <property type="entry name" value="KCHANNEL"/>
</dbReference>
<comment type="caution">
    <text evidence="11">The sequence shown here is derived from an EMBL/GenBank/DDBJ whole genome shotgun (WGS) entry which is preliminary data.</text>
</comment>
<dbReference type="Pfam" id="PF07885">
    <property type="entry name" value="Ion_trans_2"/>
    <property type="match status" value="1"/>
</dbReference>
<dbReference type="AlphaFoldDB" id="A0A4R7G858"/>
<evidence type="ECO:0000313" key="12">
    <source>
        <dbReference type="Proteomes" id="UP000294506"/>
    </source>
</evidence>
<dbReference type="RefSeq" id="WP_133725638.1">
    <property type="nucleotide sequence ID" value="NZ_SOAN01000001.1"/>
</dbReference>
<keyword evidence="12" id="KW-1185">Reference proteome</keyword>
<gene>
    <name evidence="11" type="ORF">EV640_101413</name>
</gene>
<evidence type="ECO:0000256" key="4">
    <source>
        <dbReference type="ARBA" id="ARBA00022989"/>
    </source>
</evidence>
<feature type="transmembrane region" description="Helical" evidence="9">
    <location>
        <begin position="35"/>
        <end position="54"/>
    </location>
</feature>
<dbReference type="Gene3D" id="1.20.5.110">
    <property type="match status" value="1"/>
</dbReference>
<keyword evidence="2" id="KW-0813">Transport</keyword>
<dbReference type="Gene3D" id="1.10.287.70">
    <property type="match status" value="1"/>
</dbReference>
<reference evidence="11 12" key="1">
    <citation type="submission" date="2019-03" db="EMBL/GenBank/DDBJ databases">
        <title>Genomic Encyclopedia of Type Strains, Phase III (KMG-III): the genomes of soil and plant-associated and newly described type strains.</title>
        <authorList>
            <person name="Whitman W."/>
        </authorList>
    </citation>
    <scope>NUCLEOTIDE SEQUENCE [LARGE SCALE GENOMIC DNA]</scope>
    <source>
        <strain evidence="11 12">DSM 27373</strain>
    </source>
</reference>
<evidence type="ECO:0000256" key="5">
    <source>
        <dbReference type="ARBA" id="ARBA00023065"/>
    </source>
</evidence>
<accession>A0A4R7G858</accession>
<feature type="transmembrane region" description="Helical" evidence="9">
    <location>
        <begin position="197"/>
        <end position="222"/>
    </location>
</feature>
<dbReference type="GO" id="GO:0005249">
    <property type="term" value="F:voltage-gated potassium channel activity"/>
    <property type="evidence" value="ECO:0007669"/>
    <property type="project" value="InterPro"/>
</dbReference>
<evidence type="ECO:0000313" key="11">
    <source>
        <dbReference type="EMBL" id="TDS87625.1"/>
    </source>
</evidence>
<protein>
    <submittedName>
        <fullName evidence="11">Voltage-gated potassium channel</fullName>
    </submittedName>
</protein>
<dbReference type="GO" id="GO:0001508">
    <property type="term" value="P:action potential"/>
    <property type="evidence" value="ECO:0007669"/>
    <property type="project" value="TreeGrafter"/>
</dbReference>
<feature type="transmembrane region" description="Helical" evidence="9">
    <location>
        <begin position="66"/>
        <end position="86"/>
    </location>
</feature>
<name>A0A4R7G858_9MICC</name>
<organism evidence="11 12">
    <name type="scientific">Nesterenkonia aurantiaca</name>
    <dbReference type="NCBI Taxonomy" id="1436010"/>
    <lineage>
        <taxon>Bacteria</taxon>
        <taxon>Bacillati</taxon>
        <taxon>Actinomycetota</taxon>
        <taxon>Actinomycetes</taxon>
        <taxon>Micrococcales</taxon>
        <taxon>Micrococcaceae</taxon>
        <taxon>Nesterenkonia</taxon>
    </lineage>
</organism>
<dbReference type="EMBL" id="SOAN01000001">
    <property type="protein sequence ID" value="TDS87625.1"/>
    <property type="molecule type" value="Genomic_DNA"/>
</dbReference>
<sequence>MAPDEASAPGSRGTRTRSEVDFGDRYRRWEKASELPLTIVALVFLAVYAYLVLANTRAAEVSWPRIFLFGVWAIFALHYLISLMLVRNRGRWFLTHLHELAMAVLPFLRPLLLLRLVKVVAVLHRTVGSALREQVSIYVAGVSVMLVLVASLAVLDAEQNADGANITSFGDAIWWTCVTISSVGYGDYYPVTGLGRLLAIGLMIAGIALLGSVTATIASWFVERIVQAQHQVVAPPAPPASGRGGGAGSHPEDADPDSETGPDSGVDLDSGTDSRPGR</sequence>
<comment type="subcellular location">
    <subcellularLocation>
        <location evidence="1">Membrane</location>
        <topology evidence="1">Multi-pass membrane protein</topology>
    </subcellularLocation>
</comment>
<dbReference type="InterPro" id="IPR013099">
    <property type="entry name" value="K_chnl_dom"/>
</dbReference>
<dbReference type="SUPFAM" id="SSF81324">
    <property type="entry name" value="Voltage-gated potassium channels"/>
    <property type="match status" value="1"/>
</dbReference>
<keyword evidence="4 9" id="KW-1133">Transmembrane helix</keyword>
<dbReference type="InterPro" id="IPR028325">
    <property type="entry name" value="VG_K_chnl"/>
</dbReference>
<dbReference type="Proteomes" id="UP000294506">
    <property type="component" value="Unassembled WGS sequence"/>
</dbReference>
<feature type="transmembrane region" description="Helical" evidence="9">
    <location>
        <begin position="135"/>
        <end position="155"/>
    </location>
</feature>
<feature type="domain" description="Potassium channel" evidence="10">
    <location>
        <begin position="146"/>
        <end position="222"/>
    </location>
</feature>
<dbReference type="GO" id="GO:0008076">
    <property type="term" value="C:voltage-gated potassium channel complex"/>
    <property type="evidence" value="ECO:0007669"/>
    <property type="project" value="InterPro"/>
</dbReference>
<proteinExistence type="predicted"/>
<keyword evidence="3 9" id="KW-0812">Transmembrane</keyword>
<keyword evidence="5" id="KW-0406">Ion transport</keyword>
<keyword evidence="7 11" id="KW-0407">Ion channel</keyword>
<evidence type="ECO:0000256" key="6">
    <source>
        <dbReference type="ARBA" id="ARBA00023136"/>
    </source>
</evidence>
<keyword evidence="6 9" id="KW-0472">Membrane</keyword>
<feature type="transmembrane region" description="Helical" evidence="9">
    <location>
        <begin position="92"/>
        <end position="114"/>
    </location>
</feature>
<evidence type="ECO:0000256" key="2">
    <source>
        <dbReference type="ARBA" id="ARBA00022448"/>
    </source>
</evidence>
<feature type="region of interest" description="Disordered" evidence="8">
    <location>
        <begin position="234"/>
        <end position="278"/>
    </location>
</feature>
<evidence type="ECO:0000256" key="9">
    <source>
        <dbReference type="SAM" id="Phobius"/>
    </source>
</evidence>
<evidence type="ECO:0000256" key="7">
    <source>
        <dbReference type="ARBA" id="ARBA00023303"/>
    </source>
</evidence>
<evidence type="ECO:0000259" key="10">
    <source>
        <dbReference type="Pfam" id="PF07885"/>
    </source>
</evidence>
<evidence type="ECO:0000256" key="3">
    <source>
        <dbReference type="ARBA" id="ARBA00022692"/>
    </source>
</evidence>
<evidence type="ECO:0000256" key="8">
    <source>
        <dbReference type="SAM" id="MobiDB-lite"/>
    </source>
</evidence>